<reference evidence="1" key="1">
    <citation type="journal article" date="2021" name="Proc. Natl. Acad. Sci. U.S.A.">
        <title>A Catalog of Tens of Thousands of Viruses from Human Metagenomes Reveals Hidden Associations with Chronic Diseases.</title>
        <authorList>
            <person name="Tisza M.J."/>
            <person name="Buck C.B."/>
        </authorList>
    </citation>
    <scope>NUCLEOTIDE SEQUENCE</scope>
    <source>
        <strain evidence="1">CttFh17</strain>
    </source>
</reference>
<protein>
    <submittedName>
        <fullName evidence="1">Uncharacterized protein</fullName>
    </submittedName>
</protein>
<evidence type="ECO:0000313" key="1">
    <source>
        <dbReference type="EMBL" id="DAD94541.1"/>
    </source>
</evidence>
<accession>A0A8S5NI95</accession>
<organism evidence="1">
    <name type="scientific">Siphoviridae sp. cttFh17</name>
    <dbReference type="NCBI Taxonomy" id="2826491"/>
    <lineage>
        <taxon>Viruses</taxon>
        <taxon>Duplodnaviria</taxon>
        <taxon>Heunggongvirae</taxon>
        <taxon>Uroviricota</taxon>
        <taxon>Caudoviricetes</taxon>
    </lineage>
</organism>
<dbReference type="EMBL" id="BK015176">
    <property type="protein sequence ID" value="DAD94541.1"/>
    <property type="molecule type" value="Genomic_DNA"/>
</dbReference>
<name>A0A8S5NI95_9CAUD</name>
<proteinExistence type="predicted"/>
<sequence length="67" mass="8195">MFNKIILDYLSRTYSNKCLNYNFIAIFDKNLLTTRYHYVIIKLQTKQQQVFILELLFKKMKKVVDNK</sequence>